<dbReference type="EMBL" id="CP023147">
    <property type="protein sequence ID" value="ASW88845.1"/>
    <property type="molecule type" value="Genomic_DNA"/>
</dbReference>
<dbReference type="KEGG" id="mmal:CKJ54_02250"/>
<comment type="subunit">
    <text evidence="3 13">Homodimer.</text>
</comment>
<dbReference type="GO" id="GO:0004824">
    <property type="term" value="F:lysine-tRNA ligase activity"/>
    <property type="evidence" value="ECO:0007669"/>
    <property type="project" value="UniProtKB-UniRule"/>
</dbReference>
<evidence type="ECO:0000313" key="18">
    <source>
        <dbReference type="Proteomes" id="UP000216246"/>
    </source>
</evidence>
<dbReference type="GO" id="GO:0005829">
    <property type="term" value="C:cytosol"/>
    <property type="evidence" value="ECO:0007669"/>
    <property type="project" value="TreeGrafter"/>
</dbReference>
<reference evidence="16 18" key="1">
    <citation type="submission" date="2017-08" db="EMBL/GenBank/DDBJ databases">
        <title>Phylogentic analysis of Mycobacterium avium complex whole genomes.</title>
        <authorList>
            <person name="Caverly L.J."/>
            <person name="Spilker T."/>
            <person name="LiPuma J."/>
        </authorList>
    </citation>
    <scope>NUCLEOTIDE SEQUENCE [LARGE SCALE GENOMIC DNA]</scope>
    <source>
        <strain evidence="16 18">FLAC0026</strain>
    </source>
</reference>
<dbReference type="PROSITE" id="PS50862">
    <property type="entry name" value="AA_TRNA_LIGASE_II"/>
    <property type="match status" value="1"/>
</dbReference>
<evidence type="ECO:0000259" key="15">
    <source>
        <dbReference type="PROSITE" id="PS50862"/>
    </source>
</evidence>
<dbReference type="SUPFAM" id="SSF50249">
    <property type="entry name" value="Nucleic acid-binding proteins"/>
    <property type="match status" value="1"/>
</dbReference>
<dbReference type="PANTHER" id="PTHR42918">
    <property type="entry name" value="LYSYL-TRNA SYNTHETASE"/>
    <property type="match status" value="1"/>
</dbReference>
<dbReference type="GO" id="GO:0000049">
    <property type="term" value="F:tRNA binding"/>
    <property type="evidence" value="ECO:0007669"/>
    <property type="project" value="TreeGrafter"/>
</dbReference>
<dbReference type="InterPro" id="IPR006195">
    <property type="entry name" value="aa-tRNA-synth_II"/>
</dbReference>
<dbReference type="InterPro" id="IPR045864">
    <property type="entry name" value="aa-tRNA-synth_II/BPL/LPL"/>
</dbReference>
<evidence type="ECO:0000256" key="9">
    <source>
        <dbReference type="ARBA" id="ARBA00022842"/>
    </source>
</evidence>
<name>A0AAC9VRP1_9MYCO</name>
<evidence type="ECO:0000256" key="5">
    <source>
        <dbReference type="ARBA" id="ARBA00022598"/>
    </source>
</evidence>
<dbReference type="NCBIfam" id="NF001756">
    <property type="entry name" value="PRK00484.1"/>
    <property type="match status" value="1"/>
</dbReference>
<keyword evidence="9 13" id="KW-0460">Magnesium</keyword>
<evidence type="ECO:0000256" key="4">
    <source>
        <dbReference type="ARBA" id="ARBA00022490"/>
    </source>
</evidence>
<keyword evidence="7 13" id="KW-0547">Nucleotide-binding</keyword>
<comment type="similarity">
    <text evidence="2 13">Belongs to the class-II aminoacyl-tRNA synthetase family.</text>
</comment>
<evidence type="ECO:0000256" key="11">
    <source>
        <dbReference type="ARBA" id="ARBA00023146"/>
    </source>
</evidence>
<evidence type="ECO:0000256" key="12">
    <source>
        <dbReference type="ARBA" id="ARBA00048573"/>
    </source>
</evidence>
<dbReference type="InterPro" id="IPR018149">
    <property type="entry name" value="Lys-tRNA-synth_II_C"/>
</dbReference>
<dbReference type="PRINTS" id="PR00982">
    <property type="entry name" value="TRNASYNTHLYS"/>
</dbReference>
<evidence type="ECO:0000256" key="8">
    <source>
        <dbReference type="ARBA" id="ARBA00022840"/>
    </source>
</evidence>
<keyword evidence="19" id="KW-1185">Reference proteome</keyword>
<dbReference type="InterPro" id="IPR004364">
    <property type="entry name" value="Aa-tRNA-synt_II"/>
</dbReference>
<keyword evidence="8 13" id="KW-0067">ATP-binding</keyword>
<dbReference type="Proteomes" id="UP000466831">
    <property type="component" value="Chromosome"/>
</dbReference>
<reference evidence="17 19" key="2">
    <citation type="journal article" date="2019" name="Emerg. Microbes Infect.">
        <title>Comprehensive subspecies identification of 175 nontuberculous mycobacteria species based on 7547 genomic profiles.</title>
        <authorList>
            <person name="Matsumoto Y."/>
            <person name="Kinjo T."/>
            <person name="Motooka D."/>
            <person name="Nabeya D."/>
            <person name="Jung N."/>
            <person name="Uechi K."/>
            <person name="Horii T."/>
            <person name="Iida T."/>
            <person name="Fujita J."/>
            <person name="Nakamura S."/>
        </authorList>
    </citation>
    <scope>NUCLEOTIDE SEQUENCE [LARGE SCALE GENOMIC DNA]</scope>
    <source>
        <strain evidence="17 19">JCM 17324</strain>
    </source>
</reference>
<evidence type="ECO:0000256" key="6">
    <source>
        <dbReference type="ARBA" id="ARBA00022723"/>
    </source>
</evidence>
<evidence type="ECO:0000256" key="13">
    <source>
        <dbReference type="HAMAP-Rule" id="MF_00252"/>
    </source>
</evidence>
<accession>A0AAC9VRP1</accession>
<keyword evidence="6 13" id="KW-0479">Metal-binding</keyword>
<reference evidence="17" key="3">
    <citation type="submission" date="2020-02" db="EMBL/GenBank/DDBJ databases">
        <authorList>
            <person name="Matsumoto Y."/>
            <person name="Motooka D."/>
            <person name="Nakamura S."/>
        </authorList>
    </citation>
    <scope>NUCLEOTIDE SEQUENCE</scope>
    <source>
        <strain evidence="17">JCM 17324</strain>
    </source>
</reference>
<dbReference type="EC" id="6.1.1.6" evidence="13"/>
<evidence type="ECO:0000256" key="10">
    <source>
        <dbReference type="ARBA" id="ARBA00022917"/>
    </source>
</evidence>
<evidence type="ECO:0000256" key="1">
    <source>
        <dbReference type="ARBA" id="ARBA00004496"/>
    </source>
</evidence>
<dbReference type="Pfam" id="PF01336">
    <property type="entry name" value="tRNA_anti-codon"/>
    <property type="match status" value="1"/>
</dbReference>
<dbReference type="CDD" id="cd04322">
    <property type="entry name" value="LysRS_N"/>
    <property type="match status" value="1"/>
</dbReference>
<dbReference type="InterPro" id="IPR002313">
    <property type="entry name" value="Lys-tRNA-ligase_II"/>
</dbReference>
<organism evidence="16 18">
    <name type="scientific">Mycobacterium marseillense</name>
    <dbReference type="NCBI Taxonomy" id="701042"/>
    <lineage>
        <taxon>Bacteria</taxon>
        <taxon>Bacillati</taxon>
        <taxon>Actinomycetota</taxon>
        <taxon>Actinomycetes</taxon>
        <taxon>Mycobacteriales</taxon>
        <taxon>Mycobacteriaceae</taxon>
        <taxon>Mycobacterium</taxon>
        <taxon>Mycobacterium avium complex (MAC)</taxon>
    </lineage>
</organism>
<dbReference type="PANTHER" id="PTHR42918:SF15">
    <property type="entry name" value="LYSINE--TRNA LIGASE, CHLOROPLASTIC_MITOCHONDRIAL"/>
    <property type="match status" value="1"/>
</dbReference>
<dbReference type="GO" id="GO:0006430">
    <property type="term" value="P:lysyl-tRNA aminoacylation"/>
    <property type="evidence" value="ECO:0007669"/>
    <property type="project" value="UniProtKB-UniRule"/>
</dbReference>
<sequence>MSADDLDIPEQYRIRRDKRARLLAQGRDPYPVAVERTHTLAQVRAAHPDLPVDTATDDLVGVAGRVIFARNSGKLCFATLQEGDGATLQVMISLDKVGQEALDAWKTDVDLGDIVYVHGNVISSRRGELSVLADSWQMASKSLRPLPVAHKEMSEEARVRQRYVDLIVRPQARTVARQRIAVIRAIRNALDRRGFLEVETPMLQTLAGGAAARPFITHSNALDIDLYLRIAPELFLKRCVVGGFDRVFELNRVFRNEGADSTHSPEFSMLETYQAYGTYDDSAVVTRELIQEVADEAIGTRQLPLPDGSVYDIDGEWASIEMYPSLSSALGEEITPEATVEMLLAIADRLGVEIPRDRGYGHGKIVEELWEHTVGNSLVAPTFVRDFPVETTPLTRQHRSIAGVTEKWDLYVRGVELATGYSELNDPVVQRERFAAQARAAAAGDDEAMVLDEDFLAALEYAMPPCTGTGMGIDRLLMTLTGLSIRETVLFPIVRPHS</sequence>
<dbReference type="Pfam" id="PF00152">
    <property type="entry name" value="tRNA-synt_2"/>
    <property type="match status" value="1"/>
</dbReference>
<dbReference type="InterPro" id="IPR004365">
    <property type="entry name" value="NA-bd_OB_tRNA"/>
</dbReference>
<dbReference type="Proteomes" id="UP000216246">
    <property type="component" value="Chromosome"/>
</dbReference>
<evidence type="ECO:0000256" key="7">
    <source>
        <dbReference type="ARBA" id="ARBA00022741"/>
    </source>
</evidence>
<dbReference type="NCBIfam" id="TIGR00499">
    <property type="entry name" value="lysS_bact"/>
    <property type="match status" value="1"/>
</dbReference>
<comment type="cofactor">
    <cofactor evidence="13 14">
        <name>Mg(2+)</name>
        <dbReference type="ChEBI" id="CHEBI:18420"/>
    </cofactor>
    <text evidence="13 14">Binds 3 Mg(2+) ions per subunit.</text>
</comment>
<dbReference type="Gene3D" id="2.40.50.140">
    <property type="entry name" value="Nucleic acid-binding proteins"/>
    <property type="match status" value="1"/>
</dbReference>
<dbReference type="FunFam" id="3.30.930.10:FF:000079">
    <property type="entry name" value="Lysine--tRNA ligase 1"/>
    <property type="match status" value="1"/>
</dbReference>
<feature type="domain" description="Aminoacyl-transfer RNA synthetases class-II family profile" evidence="15">
    <location>
        <begin position="182"/>
        <end position="496"/>
    </location>
</feature>
<dbReference type="SUPFAM" id="SSF55681">
    <property type="entry name" value="Class II aaRS and biotin synthetases"/>
    <property type="match status" value="1"/>
</dbReference>
<dbReference type="FunFam" id="2.40.50.140:FF:000024">
    <property type="entry name" value="Lysine--tRNA ligase"/>
    <property type="match status" value="1"/>
</dbReference>
<evidence type="ECO:0000313" key="17">
    <source>
        <dbReference type="EMBL" id="BBY13302.1"/>
    </source>
</evidence>
<evidence type="ECO:0000313" key="19">
    <source>
        <dbReference type="Proteomes" id="UP000466831"/>
    </source>
</evidence>
<feature type="binding site" evidence="13">
    <location>
        <position position="409"/>
    </location>
    <ligand>
        <name>Mg(2+)</name>
        <dbReference type="ChEBI" id="CHEBI:18420"/>
        <label>1</label>
    </ligand>
</feature>
<evidence type="ECO:0000313" key="16">
    <source>
        <dbReference type="EMBL" id="ASW88845.1"/>
    </source>
</evidence>
<keyword evidence="5 13" id="KW-0436">Ligase</keyword>
<proteinExistence type="inferred from homology"/>
<dbReference type="InterPro" id="IPR012340">
    <property type="entry name" value="NA-bd_OB-fold"/>
</dbReference>
<dbReference type="InterPro" id="IPR044136">
    <property type="entry name" value="Lys-tRNA-ligase_II_N"/>
</dbReference>
<evidence type="ECO:0000256" key="3">
    <source>
        <dbReference type="ARBA" id="ARBA00011738"/>
    </source>
</evidence>
<comment type="catalytic activity">
    <reaction evidence="12 13 14">
        <text>tRNA(Lys) + L-lysine + ATP = L-lysyl-tRNA(Lys) + AMP + diphosphate</text>
        <dbReference type="Rhea" id="RHEA:20792"/>
        <dbReference type="Rhea" id="RHEA-COMP:9696"/>
        <dbReference type="Rhea" id="RHEA-COMP:9697"/>
        <dbReference type="ChEBI" id="CHEBI:30616"/>
        <dbReference type="ChEBI" id="CHEBI:32551"/>
        <dbReference type="ChEBI" id="CHEBI:33019"/>
        <dbReference type="ChEBI" id="CHEBI:78442"/>
        <dbReference type="ChEBI" id="CHEBI:78529"/>
        <dbReference type="ChEBI" id="CHEBI:456215"/>
        <dbReference type="EC" id="6.1.1.6"/>
    </reaction>
</comment>
<gene>
    <name evidence="13 16" type="primary">lysS</name>
    <name evidence="17" type="synonym">lysS1</name>
    <name evidence="16" type="ORF">CKJ54_02250</name>
    <name evidence="17" type="ORF">MMARJ_40420</name>
</gene>
<dbReference type="GO" id="GO:0005524">
    <property type="term" value="F:ATP binding"/>
    <property type="evidence" value="ECO:0007669"/>
    <property type="project" value="UniProtKB-UniRule"/>
</dbReference>
<keyword evidence="10 13" id="KW-0648">Protein biosynthesis</keyword>
<dbReference type="Gene3D" id="3.30.930.10">
    <property type="entry name" value="Bira Bifunctional Protein, Domain 2"/>
    <property type="match status" value="1"/>
</dbReference>
<keyword evidence="11 13" id="KW-0030">Aminoacyl-tRNA synthetase</keyword>
<dbReference type="EMBL" id="AP022584">
    <property type="protein sequence ID" value="BBY13302.1"/>
    <property type="molecule type" value="Genomic_DNA"/>
</dbReference>
<feature type="binding site" evidence="13">
    <location>
        <position position="416"/>
    </location>
    <ligand>
        <name>Mg(2+)</name>
        <dbReference type="ChEBI" id="CHEBI:18420"/>
        <label>1</label>
    </ligand>
</feature>
<comment type="subcellular location">
    <subcellularLocation>
        <location evidence="1 13">Cytoplasm</location>
    </subcellularLocation>
</comment>
<dbReference type="HAMAP" id="MF_00252">
    <property type="entry name" value="Lys_tRNA_synth_class2"/>
    <property type="match status" value="1"/>
</dbReference>
<evidence type="ECO:0000256" key="14">
    <source>
        <dbReference type="RuleBase" id="RU000336"/>
    </source>
</evidence>
<feature type="binding site" evidence="13">
    <location>
        <position position="416"/>
    </location>
    <ligand>
        <name>Mg(2+)</name>
        <dbReference type="ChEBI" id="CHEBI:18420"/>
        <label>2</label>
    </ligand>
</feature>
<dbReference type="GO" id="GO:0000287">
    <property type="term" value="F:magnesium ion binding"/>
    <property type="evidence" value="ECO:0007669"/>
    <property type="project" value="UniProtKB-UniRule"/>
</dbReference>
<dbReference type="AlphaFoldDB" id="A0AAC9VRP1"/>
<protein>
    <recommendedName>
        <fullName evidence="13">Lysine--tRNA ligase</fullName>
        <ecNumber evidence="13">6.1.1.6</ecNumber>
    </recommendedName>
    <alternativeName>
        <fullName evidence="13">Lysyl-tRNA synthetase</fullName>
        <shortName evidence="13">LysRS</shortName>
    </alternativeName>
</protein>
<keyword evidence="4 13" id="KW-0963">Cytoplasm</keyword>
<evidence type="ECO:0000256" key="2">
    <source>
        <dbReference type="ARBA" id="ARBA00008226"/>
    </source>
</evidence>
<dbReference type="RefSeq" id="WP_067174886.1">
    <property type="nucleotide sequence ID" value="NZ_AP022584.1"/>
</dbReference>